<gene>
    <name evidence="2" type="ORF">GSOID_T00015872001</name>
</gene>
<dbReference type="Proteomes" id="UP000001307">
    <property type="component" value="Unassembled WGS sequence"/>
</dbReference>
<evidence type="ECO:0000313" key="3">
    <source>
        <dbReference type="Proteomes" id="UP000001307"/>
    </source>
</evidence>
<dbReference type="EMBL" id="FN653021">
    <property type="protein sequence ID" value="CBY23434.1"/>
    <property type="molecule type" value="Genomic_DNA"/>
</dbReference>
<name>E4X1W7_OIKDI</name>
<dbReference type="AlphaFoldDB" id="E4X1W7"/>
<feature type="region of interest" description="Disordered" evidence="1">
    <location>
        <begin position="615"/>
        <end position="673"/>
    </location>
</feature>
<reference evidence="2" key="1">
    <citation type="journal article" date="2010" name="Science">
        <title>Plasticity of animal genome architecture unmasked by rapid evolution of a pelagic tunicate.</title>
        <authorList>
            <person name="Denoeud F."/>
            <person name="Henriet S."/>
            <person name="Mungpakdee S."/>
            <person name="Aury J.M."/>
            <person name="Da Silva C."/>
            <person name="Brinkmann H."/>
            <person name="Mikhaleva J."/>
            <person name="Olsen L.C."/>
            <person name="Jubin C."/>
            <person name="Canestro C."/>
            <person name="Bouquet J.M."/>
            <person name="Danks G."/>
            <person name="Poulain J."/>
            <person name="Campsteijn C."/>
            <person name="Adamski M."/>
            <person name="Cross I."/>
            <person name="Yadetie F."/>
            <person name="Muffato M."/>
            <person name="Louis A."/>
            <person name="Butcher S."/>
            <person name="Tsagkogeorga G."/>
            <person name="Konrad A."/>
            <person name="Singh S."/>
            <person name="Jensen M.F."/>
            <person name="Cong E.H."/>
            <person name="Eikeseth-Otteraa H."/>
            <person name="Noel B."/>
            <person name="Anthouard V."/>
            <person name="Porcel B.M."/>
            <person name="Kachouri-Lafond R."/>
            <person name="Nishino A."/>
            <person name="Ugolini M."/>
            <person name="Chourrout P."/>
            <person name="Nishida H."/>
            <person name="Aasland R."/>
            <person name="Huzurbazar S."/>
            <person name="Westhof E."/>
            <person name="Delsuc F."/>
            <person name="Lehrach H."/>
            <person name="Reinhardt R."/>
            <person name="Weissenbach J."/>
            <person name="Roy S.W."/>
            <person name="Artiguenave F."/>
            <person name="Postlethwait J.H."/>
            <person name="Manak J.R."/>
            <person name="Thompson E.M."/>
            <person name="Jaillon O."/>
            <person name="Du Pasquier L."/>
            <person name="Boudinot P."/>
            <person name="Liberles D.A."/>
            <person name="Volff J.N."/>
            <person name="Philippe H."/>
            <person name="Lenhard B."/>
            <person name="Roest Crollius H."/>
            <person name="Wincker P."/>
            <person name="Chourrout D."/>
        </authorList>
    </citation>
    <scope>NUCLEOTIDE SEQUENCE [LARGE SCALE GENOMIC DNA]</scope>
</reference>
<protein>
    <submittedName>
        <fullName evidence="2">Uncharacterized protein</fullName>
    </submittedName>
</protein>
<evidence type="ECO:0000313" key="2">
    <source>
        <dbReference type="EMBL" id="CBY23434.1"/>
    </source>
</evidence>
<feature type="compositionally biased region" description="Polar residues" evidence="1">
    <location>
        <begin position="615"/>
        <end position="654"/>
    </location>
</feature>
<evidence type="ECO:0000256" key="1">
    <source>
        <dbReference type="SAM" id="MobiDB-lite"/>
    </source>
</evidence>
<accession>E4X1W7</accession>
<dbReference type="InParanoid" id="E4X1W7"/>
<feature type="region of interest" description="Disordered" evidence="1">
    <location>
        <begin position="566"/>
        <end position="600"/>
    </location>
</feature>
<proteinExistence type="predicted"/>
<organism evidence="2">
    <name type="scientific">Oikopleura dioica</name>
    <name type="common">Tunicate</name>
    <dbReference type="NCBI Taxonomy" id="34765"/>
    <lineage>
        <taxon>Eukaryota</taxon>
        <taxon>Metazoa</taxon>
        <taxon>Chordata</taxon>
        <taxon>Tunicata</taxon>
        <taxon>Appendicularia</taxon>
        <taxon>Copelata</taxon>
        <taxon>Oikopleuridae</taxon>
        <taxon>Oikopleura</taxon>
    </lineage>
</organism>
<keyword evidence="3" id="KW-1185">Reference proteome</keyword>
<sequence length="673" mass="77518">MRTVSPFCGENEIILWIKESCLTIDYDSLPDLLHTMNYLTSYIICQMREAHFISPPDMQPAVVFMLRSTENVVKSINSLIPPASMDRVIISLPSTKEFMILNGTELEDNETYKEFRDLAFYPSGILETLPKPFPMNNPQPNKEWDQLWKEIKDKTTEERRRTYCSSFVSETTLSEDQEINLKAFLDKGEINKHALLNLLKSGKNVSCDSAEKLRHWTLKPRPDLEESAITTTTEMGTRICLPGQCSYFLMWKDRRTITWRDYKISPRAEHKYFFKNIANESKNYLTEDDLSTLSSKEKAKGIDNTPPGIAEIAPKRLTVAENHIIGNLKLKRWINIELWNPIHSITRITDPNLHKIWEGLYREIMAKTKNILDHRNGNWENKIETLSLIAEYDGRCNKKSKELKTLLMKGGKELESEMLDWITSSTKLMRKFIENKKETEHKNFLINQLKKGASCFSIVQNVPRMERCTPFSWHPTSQSLYSPRVEIFNRIYWIISNLIPRNERIWSKLTNYKQGAESLCRKPKSIFVCPKDNDVCLGKVVGWFTTNMQDTKNYCESSCKSLLQPLKEKIDPPAKKRKRNNSGSPEHIQSPGNKTETKLEHDSLESLPAMTSLLETSSIKSEPESPTCNLGSNSDTDSVNMENSQNSTDSSSLEMITIRGPKTPMNKGEQNKQ</sequence>